<evidence type="ECO:0000256" key="2">
    <source>
        <dbReference type="ARBA" id="ARBA00022723"/>
    </source>
</evidence>
<protein>
    <submittedName>
        <fullName evidence="6">6-pyruvoyl tetrahydropterin synthase family protein</fullName>
    </submittedName>
</protein>
<dbReference type="RefSeq" id="WP_345783151.1">
    <property type="nucleotide sequence ID" value="NZ_CP126158.1"/>
</dbReference>
<comment type="caution">
    <text evidence="6">The sequence shown here is derived from an EMBL/GenBank/DDBJ whole genome shotgun (WGS) entry which is preliminary data.</text>
</comment>
<reference evidence="6 7" key="1">
    <citation type="journal article" date="2019" name="Int. J. Syst. Evol. Microbiol.">
        <title>The Global Catalogue of Microorganisms (GCM) 10K type strain sequencing project: providing services to taxonomists for standard genome sequencing and annotation.</title>
        <authorList>
            <consortium name="The Broad Institute Genomics Platform"/>
            <consortium name="The Broad Institute Genome Sequencing Center for Infectious Disease"/>
            <person name="Wu L."/>
            <person name="Ma J."/>
        </authorList>
    </citation>
    <scope>NUCLEOTIDE SEQUENCE [LARGE SCALE GENOMIC DNA]</scope>
    <source>
        <strain evidence="6 7">SYNS20</strain>
    </source>
</reference>
<dbReference type="PANTHER" id="PTHR12589">
    <property type="entry name" value="PYRUVOYL TETRAHYDROBIOPTERIN SYNTHASE"/>
    <property type="match status" value="1"/>
</dbReference>
<dbReference type="Gene3D" id="3.30.479.10">
    <property type="entry name" value="6-pyruvoyl tetrahydropterin synthase/QueD"/>
    <property type="match status" value="1"/>
</dbReference>
<keyword evidence="7" id="KW-1185">Reference proteome</keyword>
<dbReference type="InterPro" id="IPR007115">
    <property type="entry name" value="6-PTP_synth/QueD"/>
</dbReference>
<feature type="compositionally biased region" description="Basic and acidic residues" evidence="5">
    <location>
        <begin position="140"/>
        <end position="154"/>
    </location>
</feature>
<evidence type="ECO:0000313" key="7">
    <source>
        <dbReference type="Proteomes" id="UP001596443"/>
    </source>
</evidence>
<organism evidence="6 7">
    <name type="scientific">Halobaculum halobium</name>
    <dbReference type="NCBI Taxonomy" id="3032281"/>
    <lineage>
        <taxon>Archaea</taxon>
        <taxon>Methanobacteriati</taxon>
        <taxon>Methanobacteriota</taxon>
        <taxon>Stenosarchaea group</taxon>
        <taxon>Halobacteria</taxon>
        <taxon>Halobacteriales</taxon>
        <taxon>Haloferacaceae</taxon>
        <taxon>Halobaculum</taxon>
    </lineage>
</organism>
<keyword evidence="3" id="KW-0862">Zinc</keyword>
<dbReference type="EMBL" id="JBHSWX010000012">
    <property type="protein sequence ID" value="MFC6786817.1"/>
    <property type="molecule type" value="Genomic_DNA"/>
</dbReference>
<feature type="region of interest" description="Disordered" evidence="5">
    <location>
        <begin position="113"/>
        <end position="154"/>
    </location>
</feature>
<dbReference type="GeneID" id="81209917"/>
<dbReference type="InterPro" id="IPR038418">
    <property type="entry name" value="6-PTP_synth/QueD_sf"/>
</dbReference>
<dbReference type="Proteomes" id="UP001596443">
    <property type="component" value="Unassembled WGS sequence"/>
</dbReference>
<evidence type="ECO:0000256" key="3">
    <source>
        <dbReference type="ARBA" id="ARBA00022833"/>
    </source>
</evidence>
<evidence type="ECO:0000313" key="6">
    <source>
        <dbReference type="EMBL" id="MFC6786817.1"/>
    </source>
</evidence>
<name>A0ABD5TEE2_9EURY</name>
<evidence type="ECO:0000256" key="5">
    <source>
        <dbReference type="SAM" id="MobiDB-lite"/>
    </source>
</evidence>
<gene>
    <name evidence="6" type="ORF">ACFQFD_12710</name>
</gene>
<keyword evidence="4" id="KW-0456">Lyase</keyword>
<evidence type="ECO:0000256" key="1">
    <source>
        <dbReference type="ARBA" id="ARBA00001947"/>
    </source>
</evidence>
<proteinExistence type="predicted"/>
<accession>A0ABD5TEE2</accession>
<keyword evidence="2" id="KW-0479">Metal-binding</keyword>
<sequence>MTYRTTVSRQFVAQHFLTVPDPGPEGDLHSHVFSVEVTFAGPSLNDYDYLVDIDDVRAALDAVEERYRDATLNDLPEFDGYNPSVERFARVVHDRLAPAADDDPAESLRVTVWEDDEAAAGYEGPVGVEETGNGGSDGTTGRDDDAAGPEHGDG</sequence>
<evidence type="ECO:0000256" key="4">
    <source>
        <dbReference type="ARBA" id="ARBA00023239"/>
    </source>
</evidence>
<dbReference type="SUPFAM" id="SSF55620">
    <property type="entry name" value="Tetrahydrobiopterin biosynthesis enzymes-like"/>
    <property type="match status" value="1"/>
</dbReference>
<dbReference type="AlphaFoldDB" id="A0ABD5TEE2"/>
<dbReference type="Pfam" id="PF01242">
    <property type="entry name" value="PTPS"/>
    <property type="match status" value="1"/>
</dbReference>
<dbReference type="GO" id="GO:0016829">
    <property type="term" value="F:lyase activity"/>
    <property type="evidence" value="ECO:0007669"/>
    <property type="project" value="UniProtKB-KW"/>
</dbReference>
<dbReference type="GO" id="GO:0046872">
    <property type="term" value="F:metal ion binding"/>
    <property type="evidence" value="ECO:0007669"/>
    <property type="project" value="UniProtKB-KW"/>
</dbReference>
<comment type="cofactor">
    <cofactor evidence="1">
        <name>Zn(2+)</name>
        <dbReference type="ChEBI" id="CHEBI:29105"/>
    </cofactor>
</comment>
<dbReference type="PANTHER" id="PTHR12589:SF7">
    <property type="entry name" value="6-PYRUVOYL TETRAHYDROBIOPTERIN SYNTHASE"/>
    <property type="match status" value="1"/>
</dbReference>